<evidence type="ECO:0000313" key="1">
    <source>
        <dbReference type="EMBL" id="CAG8748112.1"/>
    </source>
</evidence>
<sequence>LPKGSAGHPLGPLWQAFNPVKTNNDKKPKASCMFCNPAKPIFGTAAVMLSHIKKFQSMHDMHDIYSNCGSISDLSECSNKKFSQDTNQISMQLPIDTCESQTSIVILRDLEEVLTQIDGAANYVHIKTILIQKYPKIIALLCIAHESNLLVESQHTTLADAVYLWAQTQMNTNIIDDNNFQFYINT</sequence>
<protein>
    <submittedName>
        <fullName evidence="1">26889_t:CDS:1</fullName>
    </submittedName>
</protein>
<name>A0ACA9QJK6_9GLOM</name>
<keyword evidence="2" id="KW-1185">Reference proteome</keyword>
<dbReference type="EMBL" id="CAJVQC010031310">
    <property type="protein sequence ID" value="CAG8748112.1"/>
    <property type="molecule type" value="Genomic_DNA"/>
</dbReference>
<proteinExistence type="predicted"/>
<feature type="non-terminal residue" evidence="1">
    <location>
        <position position="186"/>
    </location>
</feature>
<gene>
    <name evidence="1" type="ORF">RPERSI_LOCUS13888</name>
</gene>
<organism evidence="1 2">
    <name type="scientific">Racocetra persica</name>
    <dbReference type="NCBI Taxonomy" id="160502"/>
    <lineage>
        <taxon>Eukaryota</taxon>
        <taxon>Fungi</taxon>
        <taxon>Fungi incertae sedis</taxon>
        <taxon>Mucoromycota</taxon>
        <taxon>Glomeromycotina</taxon>
        <taxon>Glomeromycetes</taxon>
        <taxon>Diversisporales</taxon>
        <taxon>Gigasporaceae</taxon>
        <taxon>Racocetra</taxon>
    </lineage>
</organism>
<comment type="caution">
    <text evidence="1">The sequence shown here is derived from an EMBL/GenBank/DDBJ whole genome shotgun (WGS) entry which is preliminary data.</text>
</comment>
<feature type="non-terminal residue" evidence="1">
    <location>
        <position position="1"/>
    </location>
</feature>
<evidence type="ECO:0000313" key="2">
    <source>
        <dbReference type="Proteomes" id="UP000789920"/>
    </source>
</evidence>
<accession>A0ACA9QJK6</accession>
<dbReference type="Proteomes" id="UP000789920">
    <property type="component" value="Unassembled WGS sequence"/>
</dbReference>
<reference evidence="1" key="1">
    <citation type="submission" date="2021-06" db="EMBL/GenBank/DDBJ databases">
        <authorList>
            <person name="Kallberg Y."/>
            <person name="Tangrot J."/>
            <person name="Rosling A."/>
        </authorList>
    </citation>
    <scope>NUCLEOTIDE SEQUENCE</scope>
    <source>
        <strain evidence="1">MA461A</strain>
    </source>
</reference>